<evidence type="ECO:0000256" key="5">
    <source>
        <dbReference type="SAM" id="Phobius"/>
    </source>
</evidence>
<proteinExistence type="predicted"/>
<dbReference type="Pfam" id="PF24961">
    <property type="entry name" value="NfeD_membrane"/>
    <property type="match status" value="1"/>
</dbReference>
<dbReference type="PANTHER" id="PTHR33507">
    <property type="entry name" value="INNER MEMBRANE PROTEIN YBBJ"/>
    <property type="match status" value="1"/>
</dbReference>
<feature type="transmembrane region" description="Helical" evidence="5">
    <location>
        <begin position="384"/>
        <end position="403"/>
    </location>
</feature>
<feature type="transmembrane region" description="Helical" evidence="5">
    <location>
        <begin position="329"/>
        <end position="352"/>
    </location>
</feature>
<protein>
    <recommendedName>
        <fullName evidence="11">NfeD-like C-terminal domain-containing protein</fullName>
    </recommendedName>
</protein>
<dbReference type="InterPro" id="IPR056739">
    <property type="entry name" value="NfeD_membrane"/>
</dbReference>
<evidence type="ECO:0008006" key="11">
    <source>
        <dbReference type="Google" id="ProtNLM"/>
    </source>
</evidence>
<evidence type="ECO:0000259" key="8">
    <source>
        <dbReference type="Pfam" id="PF25145"/>
    </source>
</evidence>
<name>A0A518JZP9_9BACT</name>
<evidence type="ECO:0000256" key="4">
    <source>
        <dbReference type="ARBA" id="ARBA00023136"/>
    </source>
</evidence>
<dbReference type="Proteomes" id="UP000315082">
    <property type="component" value="Chromosome"/>
</dbReference>
<gene>
    <name evidence="9" type="ORF">Poly24_47540</name>
</gene>
<keyword evidence="2 5" id="KW-0812">Transmembrane</keyword>
<feature type="transmembrane region" description="Helical" evidence="5">
    <location>
        <begin position="446"/>
        <end position="468"/>
    </location>
</feature>
<evidence type="ECO:0000256" key="2">
    <source>
        <dbReference type="ARBA" id="ARBA00022692"/>
    </source>
</evidence>
<dbReference type="KEGG" id="rcf:Poly24_47540"/>
<evidence type="ECO:0000259" key="7">
    <source>
        <dbReference type="Pfam" id="PF24961"/>
    </source>
</evidence>
<dbReference type="InterPro" id="IPR056738">
    <property type="entry name" value="NfeD1b_N"/>
</dbReference>
<dbReference type="InterPro" id="IPR029045">
    <property type="entry name" value="ClpP/crotonase-like_dom_sf"/>
</dbReference>
<dbReference type="Pfam" id="PF01957">
    <property type="entry name" value="NfeD"/>
    <property type="match status" value="1"/>
</dbReference>
<accession>A0A518JZP9</accession>
<dbReference type="SUPFAM" id="SSF52096">
    <property type="entry name" value="ClpP/crotonase"/>
    <property type="match status" value="1"/>
</dbReference>
<dbReference type="InterPro" id="IPR002810">
    <property type="entry name" value="NfeD-like_C"/>
</dbReference>
<evidence type="ECO:0000256" key="1">
    <source>
        <dbReference type="ARBA" id="ARBA00004141"/>
    </source>
</evidence>
<dbReference type="AlphaFoldDB" id="A0A518JZP9"/>
<dbReference type="InterPro" id="IPR052165">
    <property type="entry name" value="Membrane_assoc_protease"/>
</dbReference>
<dbReference type="InterPro" id="IPR012340">
    <property type="entry name" value="NA-bd_OB-fold"/>
</dbReference>
<feature type="domain" description="NfeD1b N-terminal" evidence="8">
    <location>
        <begin position="98"/>
        <end position="249"/>
    </location>
</feature>
<keyword evidence="10" id="KW-1185">Reference proteome</keyword>
<feature type="domain" description="NfeD-like C-terminal" evidence="6">
    <location>
        <begin position="509"/>
        <end position="561"/>
    </location>
</feature>
<feature type="transmembrane region" description="Helical" evidence="5">
    <location>
        <begin position="408"/>
        <end position="426"/>
    </location>
</feature>
<feature type="transmembrane region" description="Helical" evidence="5">
    <location>
        <begin position="359"/>
        <end position="378"/>
    </location>
</feature>
<keyword evidence="3 5" id="KW-1133">Transmembrane helix</keyword>
<reference evidence="9 10" key="1">
    <citation type="submission" date="2019-02" db="EMBL/GenBank/DDBJ databases">
        <title>Deep-cultivation of Planctomycetes and their phenomic and genomic characterization uncovers novel biology.</title>
        <authorList>
            <person name="Wiegand S."/>
            <person name="Jogler M."/>
            <person name="Boedeker C."/>
            <person name="Pinto D."/>
            <person name="Vollmers J."/>
            <person name="Rivas-Marin E."/>
            <person name="Kohn T."/>
            <person name="Peeters S.H."/>
            <person name="Heuer A."/>
            <person name="Rast P."/>
            <person name="Oberbeckmann S."/>
            <person name="Bunk B."/>
            <person name="Jeske O."/>
            <person name="Meyerdierks A."/>
            <person name="Storesund J.E."/>
            <person name="Kallscheuer N."/>
            <person name="Luecker S."/>
            <person name="Lage O.M."/>
            <person name="Pohl T."/>
            <person name="Merkel B.J."/>
            <person name="Hornburger P."/>
            <person name="Mueller R.-W."/>
            <person name="Bruemmer F."/>
            <person name="Labrenz M."/>
            <person name="Spormann A.M."/>
            <person name="Op den Camp H."/>
            <person name="Overmann J."/>
            <person name="Amann R."/>
            <person name="Jetten M.S.M."/>
            <person name="Mascher T."/>
            <person name="Medema M.H."/>
            <person name="Devos D.P."/>
            <person name="Kaster A.-K."/>
            <person name="Ovreas L."/>
            <person name="Rohde M."/>
            <person name="Galperin M.Y."/>
            <person name="Jogler C."/>
        </authorList>
    </citation>
    <scope>NUCLEOTIDE SEQUENCE [LARGE SCALE GENOMIC DNA]</scope>
    <source>
        <strain evidence="9 10">Poly24</strain>
    </source>
</reference>
<feature type="domain" description="NfeD integral membrane" evidence="7">
    <location>
        <begin position="338"/>
        <end position="460"/>
    </location>
</feature>
<dbReference type="PANTHER" id="PTHR33507:SF3">
    <property type="entry name" value="INNER MEMBRANE PROTEIN YBBJ"/>
    <property type="match status" value="1"/>
</dbReference>
<dbReference type="EMBL" id="CP036348">
    <property type="protein sequence ID" value="QDV71021.1"/>
    <property type="molecule type" value="Genomic_DNA"/>
</dbReference>
<comment type="subcellular location">
    <subcellularLocation>
        <location evidence="1">Membrane</location>
        <topology evidence="1">Multi-pass membrane protein</topology>
    </subcellularLocation>
</comment>
<organism evidence="9 10">
    <name type="scientific">Rosistilla carotiformis</name>
    <dbReference type="NCBI Taxonomy" id="2528017"/>
    <lineage>
        <taxon>Bacteria</taxon>
        <taxon>Pseudomonadati</taxon>
        <taxon>Planctomycetota</taxon>
        <taxon>Planctomycetia</taxon>
        <taxon>Pirellulales</taxon>
        <taxon>Pirellulaceae</taxon>
        <taxon>Rosistilla</taxon>
    </lineage>
</organism>
<dbReference type="Gene3D" id="2.40.50.140">
    <property type="entry name" value="Nucleic acid-binding proteins"/>
    <property type="match status" value="1"/>
</dbReference>
<sequence>MQGRKSGSKKQLCGMFLAKTAPPISQQEAFNAGGRISYNGNTMRCHWRINGSETLMFGNIVRSLGLILLFGASPLSGWAQEPEAKPPAAEKPAAATAVVIPLHGEITPLTGAFLDRKLEEAREMGVDVVIIDIDSPGGFADVSFDIARRLRDLKWAKTVAYVENQAISGAAIAALGCDEIIMRPGAMLGDAGVIAQEILGGPFKYAPEKILSKMVADIREVADAGGRPPALAEAMMHKDVQVFQATHKQDGRVWYYTKAEWDSLPDAEAWQQGKPVMEARENTFLTVTGKRAVELQIANGLADSKTELYEQLGIAKEPTVLAQTGIDTLVWVLNLPLITFLLFVIGLLAIFIEFSAPGLGMGGLVSTLCFGLFFWSRFLGGTSGWLEVTLFAVGLIFIACEIFVIPGFGVPGISGFLLVLGSLVMASRNVVWPESTRDLMQLNKTLATVGASMIAFVVLAMVGSRYLLDFPLFRRIALLPPEVDDQAAAVAVGTAYSASNRPAAWEQVDVGDAGIATSPLRPAGKAAFGDELVDVITEGEFVEAGKGVKIVQKHGTRVVVRSTS</sequence>
<evidence type="ECO:0000259" key="6">
    <source>
        <dbReference type="Pfam" id="PF01957"/>
    </source>
</evidence>
<evidence type="ECO:0000313" key="9">
    <source>
        <dbReference type="EMBL" id="QDV71021.1"/>
    </source>
</evidence>
<dbReference type="Gene3D" id="3.90.226.10">
    <property type="entry name" value="2-enoyl-CoA Hydratase, Chain A, domain 1"/>
    <property type="match status" value="1"/>
</dbReference>
<keyword evidence="4 5" id="KW-0472">Membrane</keyword>
<evidence type="ECO:0000313" key="10">
    <source>
        <dbReference type="Proteomes" id="UP000315082"/>
    </source>
</evidence>
<evidence type="ECO:0000256" key="3">
    <source>
        <dbReference type="ARBA" id="ARBA00022989"/>
    </source>
</evidence>
<dbReference type="CDD" id="cd07021">
    <property type="entry name" value="Clp_protease_NfeD_like"/>
    <property type="match status" value="1"/>
</dbReference>
<dbReference type="Pfam" id="PF25145">
    <property type="entry name" value="NfeD1b_N"/>
    <property type="match status" value="1"/>
</dbReference>
<dbReference type="GO" id="GO:0005886">
    <property type="term" value="C:plasma membrane"/>
    <property type="evidence" value="ECO:0007669"/>
    <property type="project" value="TreeGrafter"/>
</dbReference>